<feature type="region of interest" description="Disordered" evidence="1">
    <location>
        <begin position="526"/>
        <end position="618"/>
    </location>
</feature>
<dbReference type="AlphaFoldDB" id="A0A9P0GKU9"/>
<evidence type="ECO:0000313" key="3">
    <source>
        <dbReference type="Proteomes" id="UP001153636"/>
    </source>
</evidence>
<feature type="compositionally biased region" description="Basic residues" evidence="1">
    <location>
        <begin position="568"/>
        <end position="578"/>
    </location>
</feature>
<keyword evidence="3" id="KW-1185">Reference proteome</keyword>
<proteinExistence type="predicted"/>
<organism evidence="2 3">
    <name type="scientific">Psylliodes chrysocephalus</name>
    <dbReference type="NCBI Taxonomy" id="3402493"/>
    <lineage>
        <taxon>Eukaryota</taxon>
        <taxon>Metazoa</taxon>
        <taxon>Ecdysozoa</taxon>
        <taxon>Arthropoda</taxon>
        <taxon>Hexapoda</taxon>
        <taxon>Insecta</taxon>
        <taxon>Pterygota</taxon>
        <taxon>Neoptera</taxon>
        <taxon>Endopterygota</taxon>
        <taxon>Coleoptera</taxon>
        <taxon>Polyphaga</taxon>
        <taxon>Cucujiformia</taxon>
        <taxon>Chrysomeloidea</taxon>
        <taxon>Chrysomelidae</taxon>
        <taxon>Galerucinae</taxon>
        <taxon>Alticini</taxon>
        <taxon>Psylliodes</taxon>
    </lineage>
</organism>
<accession>A0A9P0GKU9</accession>
<evidence type="ECO:0000256" key="1">
    <source>
        <dbReference type="SAM" id="MobiDB-lite"/>
    </source>
</evidence>
<evidence type="ECO:0000313" key="2">
    <source>
        <dbReference type="EMBL" id="CAH1114817.1"/>
    </source>
</evidence>
<protein>
    <submittedName>
        <fullName evidence="2">Uncharacterized protein</fullName>
    </submittedName>
</protein>
<gene>
    <name evidence="2" type="ORF">PSYICH_LOCUS14722</name>
</gene>
<dbReference type="EMBL" id="OV651820">
    <property type="protein sequence ID" value="CAH1114817.1"/>
    <property type="molecule type" value="Genomic_DNA"/>
</dbReference>
<name>A0A9P0GKU9_9CUCU</name>
<feature type="compositionally biased region" description="Basic residues" evidence="1">
    <location>
        <begin position="526"/>
        <end position="535"/>
    </location>
</feature>
<feature type="compositionally biased region" description="Polar residues" evidence="1">
    <location>
        <begin position="539"/>
        <end position="556"/>
    </location>
</feature>
<dbReference type="Proteomes" id="UP001153636">
    <property type="component" value="Chromosome 8"/>
</dbReference>
<reference evidence="2" key="1">
    <citation type="submission" date="2022-01" db="EMBL/GenBank/DDBJ databases">
        <authorList>
            <person name="King R."/>
        </authorList>
    </citation>
    <scope>NUCLEOTIDE SEQUENCE</scope>
</reference>
<dbReference type="OrthoDB" id="10064970at2759"/>
<feature type="compositionally biased region" description="Low complexity" evidence="1">
    <location>
        <begin position="557"/>
        <end position="567"/>
    </location>
</feature>
<sequence>MQKQAAQFGITILGYSSDGDSRLLRSMRINTSLPLDEIEKRRQTVFPKNWTWFCMDIKRENPCFFQDTVHIATKLKTRLFNPKVSMHIGNFVATIDHILYLVKNFSKDQHLLTMSDLRHEDKMNFLAADKICAPSVQSLLTKHVIGSEGTVLYLKIMRYSILGLLDKKISLNDRLYYLWFCVFFLRIWRKWIRKHKLYTIKTNFLSSNCYLCIELNAHSLIHLILQFQNFELPSDIFLPWLMSSQCCEKLFRSTRSMTSTFSTIVNFSIKDLLHRVDRIQIINNTTKDLSGILEFPREDRKNKISNEQGRVNVEEDILMFSKENIKDAVDRALKDVLLEIQKLGITLETENEKNLECWWNEIEIPLGKPKTNLEMPSTNEMADVFVDNDGIDDNSDEENIDNNPIIFEEDNSSEVESILKKSVDTMKSEFKKNIYEDAKQTDKYLKEDLSKLSLNCVFGEKLELKDYSKNIESETDEKTLSANSPFVTVTFSNGKSSVIRKSTLCWLLEEDKERISSDRLQRFISKKRSKKRNSPRKSQISPENIYTRNDATSSGSNLNNIIRNLVRNPKRNSRRRPKQLSETETETDSDQITLDDSTDLEIWTETDSDQMKESSASE</sequence>
<feature type="compositionally biased region" description="Acidic residues" evidence="1">
    <location>
        <begin position="596"/>
        <end position="608"/>
    </location>
</feature>